<accession>A0A179V2A8</accession>
<dbReference type="AlphaFoldDB" id="A0A179V2A8"/>
<organism evidence="6 7">
    <name type="scientific">Blastomyces gilchristii (strain SLH14081)</name>
    <name type="common">Blastomyces dermatitidis</name>
    <dbReference type="NCBI Taxonomy" id="559298"/>
    <lineage>
        <taxon>Eukaryota</taxon>
        <taxon>Fungi</taxon>
        <taxon>Dikarya</taxon>
        <taxon>Ascomycota</taxon>
        <taxon>Pezizomycotina</taxon>
        <taxon>Eurotiomycetes</taxon>
        <taxon>Eurotiomycetidae</taxon>
        <taxon>Onygenales</taxon>
        <taxon>Ajellomycetaceae</taxon>
        <taxon>Blastomyces</taxon>
    </lineage>
</organism>
<dbReference type="RefSeq" id="XP_002620953.1">
    <property type="nucleotide sequence ID" value="XM_002620907.1"/>
</dbReference>
<evidence type="ECO:0000256" key="2">
    <source>
        <dbReference type="ARBA" id="ARBA00022598"/>
    </source>
</evidence>
<gene>
    <name evidence="6" type="ORF">BDBG_08752</name>
</gene>
<evidence type="ECO:0000259" key="5">
    <source>
        <dbReference type="PROSITE" id="PS51987"/>
    </source>
</evidence>
<dbReference type="GO" id="GO:0006542">
    <property type="term" value="P:glutamine biosynthetic process"/>
    <property type="evidence" value="ECO:0007669"/>
    <property type="project" value="InterPro"/>
</dbReference>
<keyword evidence="7" id="KW-1185">Reference proteome</keyword>
<reference evidence="7" key="1">
    <citation type="journal article" date="2015" name="PLoS Genet.">
        <title>The dynamic genome and transcriptome of the human fungal pathogen Blastomyces and close relative Emmonsia.</title>
        <authorList>
            <person name="Munoz J.F."/>
            <person name="Gauthier G.M."/>
            <person name="Desjardins C.A."/>
            <person name="Gallo J.E."/>
            <person name="Holder J."/>
            <person name="Sullivan T.D."/>
            <person name="Marty A.J."/>
            <person name="Carmen J.C."/>
            <person name="Chen Z."/>
            <person name="Ding L."/>
            <person name="Gujja S."/>
            <person name="Magrini V."/>
            <person name="Misas E."/>
            <person name="Mitreva M."/>
            <person name="Priest M."/>
            <person name="Saif S."/>
            <person name="Whiston E.A."/>
            <person name="Young S."/>
            <person name="Zeng Q."/>
            <person name="Goldman W.E."/>
            <person name="Mardis E.R."/>
            <person name="Taylor J.W."/>
            <person name="McEwen J.G."/>
            <person name="Clay O.K."/>
            <person name="Klein B.S."/>
            <person name="Cuomo C.A."/>
        </authorList>
    </citation>
    <scope>NUCLEOTIDE SEQUENCE [LARGE SCALE GENOMIC DNA]</scope>
    <source>
        <strain evidence="7">SLH14081</strain>
    </source>
</reference>
<dbReference type="InterPro" id="IPR014746">
    <property type="entry name" value="Gln_synth/guanido_kin_cat_dom"/>
</dbReference>
<dbReference type="KEGG" id="bgh:BDBG_08752"/>
<dbReference type="InterPro" id="IPR008146">
    <property type="entry name" value="Gln_synth_cat_dom"/>
</dbReference>
<name>A0A179V2A8_BLAGS</name>
<dbReference type="GO" id="GO:0004356">
    <property type="term" value="F:glutamine synthetase activity"/>
    <property type="evidence" value="ECO:0007669"/>
    <property type="project" value="InterPro"/>
</dbReference>
<sequence>MAAEVVEKFFDAHPDIKFIRLQWVDYSGVLRTRITTKPRCFRIASGTDCCQLAQNCMVLPISTEPRCFPDGIEDWNLRPDWGTLMVCGFAPAHASVMCYTSHLGLTNPLARCPRNFLYEVLAAFEAQYQSTLLMGFEIEFVLLDESSNLAQSFDRLVGSSMTAGLRTENLVIMEEIVASLELSGIEIYHFHTETINQFEVALSPLAPIQAIDALMMTQETIRTICIRHGLQATMTPRPVFNGPRNGCHVHLSINPAPNAPCFLAGVLNKLKALCAFGLANYDSYHRVAGDCAGEWIAWGTHNKDFPIRQFGPNRWELRFLDITANMYLFTAVMLSAGMDGMKQNIILSVRDCQVVPSALTFEEAERQLRAFGITERMPKELEVSLDYAKDDKEIQNWVGAELFSQYVKVKEKEVEYFSKMTDEERRQKFLGYF</sequence>
<dbReference type="STRING" id="559298.A0A179V2A8"/>
<evidence type="ECO:0000313" key="6">
    <source>
        <dbReference type="EMBL" id="OAT13579.1"/>
    </source>
</evidence>
<dbReference type="Proteomes" id="UP000002038">
    <property type="component" value="Unassembled WGS sequence"/>
</dbReference>
<dbReference type="SMART" id="SM01230">
    <property type="entry name" value="Gln-synt_C"/>
    <property type="match status" value="1"/>
</dbReference>
<dbReference type="SUPFAM" id="SSF54368">
    <property type="entry name" value="Glutamine synthetase, N-terminal domain"/>
    <property type="match status" value="1"/>
</dbReference>
<protein>
    <recommendedName>
        <fullName evidence="1">Glutamine synthetase</fullName>
    </recommendedName>
</protein>
<dbReference type="Gene3D" id="3.10.20.70">
    <property type="entry name" value="Glutamine synthetase, N-terminal domain"/>
    <property type="match status" value="1"/>
</dbReference>
<dbReference type="InterPro" id="IPR036651">
    <property type="entry name" value="Gln_synt_N_sf"/>
</dbReference>
<dbReference type="GeneID" id="8501437"/>
<comment type="similarity">
    <text evidence="3 4">Belongs to the glutamine synthetase family.</text>
</comment>
<evidence type="ECO:0000256" key="1">
    <source>
        <dbReference type="ARBA" id="ARBA00021364"/>
    </source>
</evidence>
<evidence type="ECO:0000313" key="7">
    <source>
        <dbReference type="Proteomes" id="UP000002038"/>
    </source>
</evidence>
<dbReference type="VEuPathDB" id="FungiDB:BDBG_08752"/>
<dbReference type="OrthoDB" id="3364440at2759"/>
<dbReference type="Pfam" id="PF00120">
    <property type="entry name" value="Gln-synt_C"/>
    <property type="match status" value="1"/>
</dbReference>
<dbReference type="Gene3D" id="3.30.590.10">
    <property type="entry name" value="Glutamine synthetase/guanido kinase, catalytic domain"/>
    <property type="match status" value="1"/>
</dbReference>
<dbReference type="EMBL" id="GG657474">
    <property type="protein sequence ID" value="OAT13579.1"/>
    <property type="molecule type" value="Genomic_DNA"/>
</dbReference>
<proteinExistence type="inferred from homology"/>
<evidence type="ECO:0000256" key="4">
    <source>
        <dbReference type="RuleBase" id="RU000384"/>
    </source>
</evidence>
<dbReference type="PROSITE" id="PS51987">
    <property type="entry name" value="GS_CATALYTIC"/>
    <property type="match status" value="1"/>
</dbReference>
<feature type="domain" description="GS catalytic" evidence="5">
    <location>
        <begin position="113"/>
        <end position="433"/>
    </location>
</feature>
<dbReference type="SUPFAM" id="SSF55931">
    <property type="entry name" value="Glutamine synthetase/guanido kinase"/>
    <property type="match status" value="1"/>
</dbReference>
<dbReference type="PANTHER" id="PTHR43785">
    <property type="entry name" value="GAMMA-GLUTAMYLPUTRESCINE SYNTHETASE"/>
    <property type="match status" value="1"/>
</dbReference>
<dbReference type="PANTHER" id="PTHR43785:SF2">
    <property type="entry name" value="TYPE-1 GLUTAMINE SYNTHETASE 1"/>
    <property type="match status" value="1"/>
</dbReference>
<evidence type="ECO:0000256" key="3">
    <source>
        <dbReference type="PROSITE-ProRule" id="PRU01331"/>
    </source>
</evidence>
<keyword evidence="2" id="KW-0436">Ligase</keyword>